<dbReference type="Proteomes" id="UP000538566">
    <property type="component" value="Unassembled WGS sequence"/>
</dbReference>
<feature type="transmembrane region" description="Helical" evidence="1">
    <location>
        <begin position="40"/>
        <end position="61"/>
    </location>
</feature>
<comment type="caution">
    <text evidence="2">The sequence shown here is derived from an EMBL/GenBank/DDBJ whole genome shotgun (WGS) entry which is preliminary data.</text>
</comment>
<dbReference type="EMBL" id="JACHOA010000001">
    <property type="protein sequence ID" value="MBB4612577.1"/>
    <property type="molecule type" value="Genomic_DNA"/>
</dbReference>
<reference evidence="2 3" key="1">
    <citation type="submission" date="2020-08" db="EMBL/GenBank/DDBJ databases">
        <title>Genomic Encyclopedia of Type Strains, Phase IV (KMG-IV): sequencing the most valuable type-strain genomes for metagenomic binning, comparative biology and taxonomic classification.</title>
        <authorList>
            <person name="Goeker M."/>
        </authorList>
    </citation>
    <scope>NUCLEOTIDE SEQUENCE [LARGE SCALE GENOMIC DNA]</scope>
    <source>
        <strain evidence="2 3">DSM 17507</strain>
    </source>
</reference>
<keyword evidence="1" id="KW-1133">Transmembrane helix</keyword>
<keyword evidence="1" id="KW-0812">Transmembrane</keyword>
<dbReference type="AlphaFoldDB" id="A0A7W7A9A6"/>
<proteinExistence type="predicted"/>
<feature type="transmembrane region" description="Helical" evidence="1">
    <location>
        <begin position="12"/>
        <end position="34"/>
    </location>
</feature>
<keyword evidence="1" id="KW-0472">Membrane</keyword>
<accession>A0A7W7A9A6</accession>
<keyword evidence="3" id="KW-1185">Reference proteome</keyword>
<sequence>MTEPNSKARVIVGIIMLETLPVVALTYDSLRAVAVAASPALIQMVFGLTAIGVLAGATVFARNIFCRSAG</sequence>
<evidence type="ECO:0000313" key="3">
    <source>
        <dbReference type="Proteomes" id="UP000538566"/>
    </source>
</evidence>
<organism evidence="2 3">
    <name type="scientific">Novosphingobium taihuense</name>
    <dbReference type="NCBI Taxonomy" id="260085"/>
    <lineage>
        <taxon>Bacteria</taxon>
        <taxon>Pseudomonadati</taxon>
        <taxon>Pseudomonadota</taxon>
        <taxon>Alphaproteobacteria</taxon>
        <taxon>Sphingomonadales</taxon>
        <taxon>Sphingomonadaceae</taxon>
        <taxon>Novosphingobium</taxon>
    </lineage>
</organism>
<protein>
    <submittedName>
        <fullName evidence="2">Uncharacterized protein</fullName>
    </submittedName>
</protein>
<gene>
    <name evidence="2" type="ORF">GGR37_000823</name>
</gene>
<evidence type="ECO:0000256" key="1">
    <source>
        <dbReference type="SAM" id="Phobius"/>
    </source>
</evidence>
<name>A0A7W7A9A6_9SPHN</name>
<evidence type="ECO:0000313" key="2">
    <source>
        <dbReference type="EMBL" id="MBB4612577.1"/>
    </source>
</evidence>